<dbReference type="InterPro" id="IPR025525">
    <property type="entry name" value="hAT-like_transposase_RNase-H"/>
</dbReference>
<evidence type="ECO:0000256" key="5">
    <source>
        <dbReference type="ARBA" id="ARBA00022723"/>
    </source>
</evidence>
<feature type="chain" id="PRO_5045310896" evidence="16">
    <location>
        <begin position="20"/>
        <end position="1621"/>
    </location>
</feature>
<evidence type="ECO:0000313" key="18">
    <source>
        <dbReference type="Proteomes" id="UP000818029"/>
    </source>
</evidence>
<evidence type="ECO:0000256" key="13">
    <source>
        <dbReference type="PROSITE-ProRule" id="PRU00027"/>
    </source>
</evidence>
<comment type="caution">
    <text evidence="14">Lacks conserved residue(s) required for the propagation of feature annotation.</text>
</comment>
<feature type="signal peptide" evidence="16">
    <location>
        <begin position="1"/>
        <end position="19"/>
    </location>
</feature>
<reference evidence="19" key="2">
    <citation type="submission" date="2025-08" db="UniProtKB">
        <authorList>
            <consortium name="RefSeq"/>
        </authorList>
    </citation>
    <scope>IDENTIFICATION</scope>
</reference>
<dbReference type="InterPro" id="IPR036236">
    <property type="entry name" value="Znf_C2H2_sf"/>
</dbReference>
<keyword evidence="6 13" id="KW-0863">Zinc-finger</keyword>
<dbReference type="PANTHER" id="PTHR46481">
    <property type="entry name" value="ZINC FINGER BED DOMAIN-CONTAINING PROTEIN 4"/>
    <property type="match status" value="1"/>
</dbReference>
<evidence type="ECO:0000256" key="2">
    <source>
        <dbReference type="ARBA" id="ARBA00005234"/>
    </source>
</evidence>
<dbReference type="Pfam" id="PF03514">
    <property type="entry name" value="GRAS"/>
    <property type="match status" value="1"/>
</dbReference>
<keyword evidence="10" id="KW-0238">DNA-binding</keyword>
<evidence type="ECO:0000256" key="10">
    <source>
        <dbReference type="ARBA" id="ARBA00023125"/>
    </source>
</evidence>
<dbReference type="Gene3D" id="3.40.395.10">
    <property type="entry name" value="Adenoviral Proteinase, Chain A"/>
    <property type="match status" value="1"/>
</dbReference>
<dbReference type="Pfam" id="PF14372">
    <property type="entry name" value="hAT-like_RNase-H"/>
    <property type="match status" value="1"/>
</dbReference>
<keyword evidence="12" id="KW-0539">Nucleus</keyword>
<evidence type="ECO:0000256" key="9">
    <source>
        <dbReference type="ARBA" id="ARBA00023015"/>
    </source>
</evidence>
<evidence type="ECO:0000259" key="17">
    <source>
        <dbReference type="PROSITE" id="PS50808"/>
    </source>
</evidence>
<dbReference type="InterPro" id="IPR008906">
    <property type="entry name" value="HATC_C_dom"/>
</dbReference>
<dbReference type="InterPro" id="IPR038765">
    <property type="entry name" value="Papain-like_cys_pep_sf"/>
</dbReference>
<sequence length="1621" mass="188155">MASSFSHTALRLLLSCAKAIEVGDLKSADAFLQNIWILADERPYLYKSRVVKYFADALVRRAYRLHPASSNLTFHVDPASYYHYDSNRINGVIENVIHGALMEKTALMGNRRLHLIDFSIPYYCFQNSVLRTLPTFSGDPPPVRVSYILPPFLKKYVDFSRQMEFLTRDAKGVNVKLEDEFKVVYANSLAEVDECEIDFKRRREDEMVVVYYKFKLDKLVRDAKAMERELVRLKEINPTIVIMLDFYSNHTHSNFLTCFKDSLLYSLKTVDWWWELDLYFDDEYEWECNIEAWEGNNVIRRHPTLTEWQHLFSMAGFSRIPLNHRKAIDLIDKFDRFVKIMGEEEECLILGYKECRMFILSAWKPKVEEEHLNFNSSNDKFGLGFNPYPSPLPPLQPFPEGLALNRVAVIPEIHDILNHLHCEHKFSSALTWASKVNNMNETISDPNKYTFSIQSNSCYLKDFKSHLFMHLCEDKIKQTIIEKAIESKDGYHCEPSITNLDGEDNPYPVDVKKYDIDVVVAICLQNRYTNNDLYVVEFYWPATESKTSKSFAPHIFNDFKHMEKKFVTVKVEGTQKAISNIPTSSNTARHLKIAEETEDVDAVEINGVNVEIFPNGHPEIVKAIKEKPSKATQRKLRSKVWDHFDRFEEDGKQVAKCKHCPKVLTGSSKSGTTHLNNHLKVCPGKKKQNQESQLILPVDTNEGSLRFDKKRSHMDLVKMMIKLQCPLDMAEQETFKNFLKGLQPMFEFQSKDILSYRHRIYDEEKEKHQLYFDKLASKFNLTVSLWKNNSGKTTYCSLTSHFIDDGWELKRKILALKTLEHINDTKALGEIIGSLVLEWNISNKVCSITVDNSFLNDSMVDQIKEICLSDQGSVSSNHWFISFTLLEDGFREMDGILFKLRKSIEYVTETRQGKLKCQEAVDQVKLHGGKYWDDLSFRLESDFDVLDSALRSREIFCKLEQIDENFKLNPTMEEWENAVALQSCLKCFDDIKGSQCLPVSLYFPKLCDIYKKFLQLEKSCHSFVTLMKRKFDHYWSLCNSAFAVASVLDPRLKFKIVELSYRVIYGHVSKMQLNKFHKVLRDVYYKYASEAKSLTTSASVFDDFDCSTIGLGNDSILDSLSKFASASNFNEEAPWKLELELYLDEPLLPMDGAFFDILGWWCDKSQRFPILAKMARDFLAIPISVSTPCSSISAIINNPAYSSLNPESMEALVCSENWLETPKENDGENHEPMQITDKRKRKMDEEDSHPVKNSKPSNLEKAINTEDIAKDSNNNDFSLSFDNWMEPQFSSSESIGEKAEIMKALVCNENRLESSIGKPNHEKNVDVVIEIVNNDPLFDINQSDEVQSSSSESEDEATLKEQGPWCEQDIKAYLLSRFTSKEHKRLDKWQRNELNGKLIGRDKKFKFQGEILAPLLMVPQSDETRKECYINDSVVNAFFELLKKRSDEFSNTYINHYSFDSQIAAQLIKGCRSELEVLNWFKAEKLRGVHKLFLLLCLSSHWVLFYVDIKEKKFSWLDPDPSSLIQSYHFENHVKVLLQWFTSFLLPKLGYSDANKWPFIVRNDIPKQKKVTRLIVGVFVMKYGDCLTHGDCFPFKQEDMVHFRRRIFLDIYRGRLHKKKQ</sequence>
<dbReference type="RefSeq" id="XP_040943805.1">
    <property type="nucleotide sequence ID" value="XM_041087871.1"/>
</dbReference>
<dbReference type="Pfam" id="PF22922">
    <property type="entry name" value="GAF_NLP"/>
    <property type="match status" value="1"/>
</dbReference>
<evidence type="ECO:0000256" key="6">
    <source>
        <dbReference type="ARBA" id="ARBA00022771"/>
    </source>
</evidence>
<dbReference type="InterPro" id="IPR003656">
    <property type="entry name" value="Znf_BED"/>
</dbReference>
<keyword evidence="18" id="KW-1185">Reference proteome</keyword>
<dbReference type="SUPFAM" id="SSF57667">
    <property type="entry name" value="beta-beta-alpha zinc fingers"/>
    <property type="match status" value="1"/>
</dbReference>
<evidence type="ECO:0000256" key="15">
    <source>
        <dbReference type="SAM" id="MobiDB-lite"/>
    </source>
</evidence>
<dbReference type="Proteomes" id="UP000818029">
    <property type="component" value="Chromosome A02"/>
</dbReference>
<evidence type="ECO:0000256" key="8">
    <source>
        <dbReference type="ARBA" id="ARBA00022833"/>
    </source>
</evidence>
<evidence type="ECO:0000256" key="14">
    <source>
        <dbReference type="PROSITE-ProRule" id="PRU01191"/>
    </source>
</evidence>
<dbReference type="PANTHER" id="PTHR46481:SF10">
    <property type="entry name" value="ZINC FINGER BED DOMAIN-CONTAINING PROTEIN 39"/>
    <property type="match status" value="1"/>
</dbReference>
<evidence type="ECO:0000256" key="4">
    <source>
        <dbReference type="ARBA" id="ARBA00022670"/>
    </source>
</evidence>
<feature type="compositionally biased region" description="Basic and acidic residues" evidence="15">
    <location>
        <begin position="1221"/>
        <end position="1231"/>
    </location>
</feature>
<dbReference type="InterPro" id="IPR055081">
    <property type="entry name" value="NLP1-9_GAF"/>
</dbReference>
<evidence type="ECO:0000256" key="11">
    <source>
        <dbReference type="ARBA" id="ARBA00023163"/>
    </source>
</evidence>
<feature type="region of interest" description="Disordered" evidence="15">
    <location>
        <begin position="1220"/>
        <end position="1274"/>
    </location>
</feature>
<dbReference type="PROSITE" id="PS50985">
    <property type="entry name" value="GRAS"/>
    <property type="match status" value="1"/>
</dbReference>
<gene>
    <name evidence="19" type="primary">LOC107927488</name>
</gene>
<evidence type="ECO:0000256" key="1">
    <source>
        <dbReference type="ARBA" id="ARBA00004123"/>
    </source>
</evidence>
<dbReference type="PROSITE" id="PS50808">
    <property type="entry name" value="ZF_BED"/>
    <property type="match status" value="1"/>
</dbReference>
<keyword evidence="7" id="KW-0378">Hydrolase</keyword>
<comment type="similarity">
    <text evidence="2">Belongs to the peptidase C48 family.</text>
</comment>
<keyword evidence="5" id="KW-0479">Metal-binding</keyword>
<dbReference type="InterPro" id="IPR012337">
    <property type="entry name" value="RNaseH-like_sf"/>
</dbReference>
<name>A0ABM2ZMF5_GOSHI</name>
<dbReference type="Pfam" id="PF02902">
    <property type="entry name" value="Peptidase_C48"/>
    <property type="match status" value="1"/>
</dbReference>
<comment type="subunit">
    <text evidence="3">Homodimer.</text>
</comment>
<feature type="domain" description="BED-type" evidence="17">
    <location>
        <begin position="635"/>
        <end position="689"/>
    </location>
</feature>
<proteinExistence type="inferred from homology"/>
<dbReference type="SUPFAM" id="SSF54001">
    <property type="entry name" value="Cysteine proteinases"/>
    <property type="match status" value="1"/>
</dbReference>
<feature type="region of interest" description="SAW" evidence="14">
    <location>
        <begin position="292"/>
        <end position="364"/>
    </location>
</feature>
<dbReference type="InterPro" id="IPR052035">
    <property type="entry name" value="ZnF_BED_domain_contain"/>
</dbReference>
<keyword evidence="8" id="KW-0862">Zinc</keyword>
<comment type="similarity">
    <text evidence="14">Belongs to the GRAS family.</text>
</comment>
<keyword evidence="4" id="KW-0645">Protease</keyword>
<evidence type="ECO:0000256" key="7">
    <source>
        <dbReference type="ARBA" id="ARBA00022801"/>
    </source>
</evidence>
<evidence type="ECO:0000313" key="19">
    <source>
        <dbReference type="RefSeq" id="XP_040943805.1"/>
    </source>
</evidence>
<accession>A0ABM2ZMF5</accession>
<comment type="subcellular location">
    <subcellularLocation>
        <location evidence="1">Nucleus</location>
    </subcellularLocation>
</comment>
<evidence type="ECO:0000256" key="3">
    <source>
        <dbReference type="ARBA" id="ARBA00011738"/>
    </source>
</evidence>
<dbReference type="GeneID" id="107927488"/>
<dbReference type="Pfam" id="PF05699">
    <property type="entry name" value="Dimer_Tnp_hAT"/>
    <property type="match status" value="1"/>
</dbReference>
<dbReference type="InterPro" id="IPR005202">
    <property type="entry name" value="TF_GRAS"/>
</dbReference>
<keyword evidence="9" id="KW-0805">Transcription regulation</keyword>
<organism evidence="18 19">
    <name type="scientific">Gossypium hirsutum</name>
    <name type="common">Upland cotton</name>
    <name type="synonym">Gossypium mexicanum</name>
    <dbReference type="NCBI Taxonomy" id="3635"/>
    <lineage>
        <taxon>Eukaryota</taxon>
        <taxon>Viridiplantae</taxon>
        <taxon>Streptophyta</taxon>
        <taxon>Embryophyta</taxon>
        <taxon>Tracheophyta</taxon>
        <taxon>Spermatophyta</taxon>
        <taxon>Magnoliopsida</taxon>
        <taxon>eudicotyledons</taxon>
        <taxon>Gunneridae</taxon>
        <taxon>Pentapetalae</taxon>
        <taxon>rosids</taxon>
        <taxon>malvids</taxon>
        <taxon>Malvales</taxon>
        <taxon>Malvaceae</taxon>
        <taxon>Malvoideae</taxon>
        <taxon>Gossypium</taxon>
    </lineage>
</organism>
<keyword evidence="16" id="KW-0732">Signal</keyword>
<keyword evidence="11" id="KW-0804">Transcription</keyword>
<dbReference type="SUPFAM" id="SSF53098">
    <property type="entry name" value="Ribonuclease H-like"/>
    <property type="match status" value="1"/>
</dbReference>
<protein>
    <submittedName>
        <fullName evidence="19">Uncharacterized protein isoform X1</fullName>
    </submittedName>
</protein>
<dbReference type="Pfam" id="PF02892">
    <property type="entry name" value="zf-BED"/>
    <property type="match status" value="1"/>
</dbReference>
<reference evidence="18" key="1">
    <citation type="journal article" date="2020" name="Nat. Genet.">
        <title>Genomic diversifications of five Gossypium allopolyploid species and their impact on cotton improvement.</title>
        <authorList>
            <person name="Chen Z.J."/>
            <person name="Sreedasyam A."/>
            <person name="Ando A."/>
            <person name="Song Q."/>
            <person name="De Santiago L.M."/>
            <person name="Hulse-Kemp A.M."/>
            <person name="Ding M."/>
            <person name="Ye W."/>
            <person name="Kirkbride R.C."/>
            <person name="Jenkins J."/>
            <person name="Plott C."/>
            <person name="Lovell J."/>
            <person name="Lin Y.M."/>
            <person name="Vaughn R."/>
            <person name="Liu B."/>
            <person name="Simpson S."/>
            <person name="Scheffler B.E."/>
            <person name="Wen L."/>
            <person name="Saski C.A."/>
            <person name="Grover C.E."/>
            <person name="Hu G."/>
            <person name="Conover J.L."/>
            <person name="Carlson J.W."/>
            <person name="Shu S."/>
            <person name="Boston L.B."/>
            <person name="Williams M."/>
            <person name="Peterson D.G."/>
            <person name="McGee K."/>
            <person name="Jones D.C."/>
            <person name="Wendel J.F."/>
            <person name="Stelly D.M."/>
            <person name="Grimwood J."/>
            <person name="Schmutz J."/>
        </authorList>
    </citation>
    <scope>NUCLEOTIDE SEQUENCE [LARGE SCALE GENOMIC DNA]</scope>
    <source>
        <strain evidence="18">cv. TM-1</strain>
    </source>
</reference>
<dbReference type="SMART" id="SM00614">
    <property type="entry name" value="ZnF_BED"/>
    <property type="match status" value="1"/>
</dbReference>
<evidence type="ECO:0000256" key="12">
    <source>
        <dbReference type="ARBA" id="ARBA00023242"/>
    </source>
</evidence>
<dbReference type="InterPro" id="IPR003653">
    <property type="entry name" value="Peptidase_C48_C"/>
</dbReference>
<evidence type="ECO:0000256" key="16">
    <source>
        <dbReference type="SAM" id="SignalP"/>
    </source>
</evidence>